<reference evidence="1 2" key="1">
    <citation type="submission" date="2018-07" db="EMBL/GenBank/DDBJ databases">
        <title>Genomic Encyclopedia of Type Strains, Phase IV (KMG-IV): sequencing the most valuable type-strain genomes for metagenomic binning, comparative biology and taxonomic classification.</title>
        <authorList>
            <person name="Goeker M."/>
        </authorList>
    </citation>
    <scope>NUCLEOTIDE SEQUENCE [LARGE SCALE GENOMIC DNA]</scope>
    <source>
        <strain evidence="1 2">DSM 101478</strain>
    </source>
</reference>
<evidence type="ECO:0008006" key="3">
    <source>
        <dbReference type="Google" id="ProtNLM"/>
    </source>
</evidence>
<protein>
    <recommendedName>
        <fullName evidence="3">DUF1574 domain-containing protein</fullName>
    </recommendedName>
</protein>
<evidence type="ECO:0000313" key="1">
    <source>
        <dbReference type="EMBL" id="RDK87400.1"/>
    </source>
</evidence>
<sequence>MQRKFVLYLLLFFAPVIMGYAVVEYLTLQLPLSYKVKASYLEENAKNIEVLVLGSSQMMTGINPEHISQPTINLASGNQHHDTDFKLLKQLYPKLPQLHTVVLETSYSHFELPHNGKDFWKNSVFLKYYGLNNFERTTYFKDKLIYLSFPKFFSEKLISHYVDNASEHRFNKFGYNTNGYEGLFRDLGYDETKINTLKRFKINKEPNLEIFKNNTRLFFEMLDYLESKNLNVILSKAPMYKTYLPQRVPEILERRDSIVTLALQNYQNTTLLSKETDTIHYTVRDYWNQSHLNPDGAEIFSKSLDSLLQKATH</sequence>
<evidence type="ECO:0000313" key="2">
    <source>
        <dbReference type="Proteomes" id="UP000255317"/>
    </source>
</evidence>
<name>A0A370QH29_9FLAO</name>
<accession>A0A370QH29</accession>
<gene>
    <name evidence="1" type="ORF">C8D94_102589</name>
</gene>
<dbReference type="OrthoDB" id="9761723at2"/>
<dbReference type="Proteomes" id="UP000255317">
    <property type="component" value="Unassembled WGS sequence"/>
</dbReference>
<dbReference type="EMBL" id="QRAO01000002">
    <property type="protein sequence ID" value="RDK87400.1"/>
    <property type="molecule type" value="Genomic_DNA"/>
</dbReference>
<keyword evidence="2" id="KW-1185">Reference proteome</keyword>
<dbReference type="RefSeq" id="WP_115123577.1">
    <property type="nucleotide sequence ID" value="NZ_QRAO01000002.1"/>
</dbReference>
<comment type="caution">
    <text evidence="1">The sequence shown here is derived from an EMBL/GenBank/DDBJ whole genome shotgun (WGS) entry which is preliminary data.</text>
</comment>
<organism evidence="1 2">
    <name type="scientific">Marinirhabdus gelatinilytica</name>
    <dbReference type="NCBI Taxonomy" id="1703343"/>
    <lineage>
        <taxon>Bacteria</taxon>
        <taxon>Pseudomonadati</taxon>
        <taxon>Bacteroidota</taxon>
        <taxon>Flavobacteriia</taxon>
        <taxon>Flavobacteriales</taxon>
        <taxon>Flavobacteriaceae</taxon>
    </lineage>
</organism>
<dbReference type="AlphaFoldDB" id="A0A370QH29"/>
<proteinExistence type="predicted"/>